<feature type="region of interest" description="Disordered" evidence="1">
    <location>
        <begin position="1"/>
        <end position="30"/>
    </location>
</feature>
<dbReference type="Proteomes" id="UP000291084">
    <property type="component" value="Chromosome 3"/>
</dbReference>
<dbReference type="EMBL" id="AP015036">
    <property type="protein sequence ID" value="BAT81672.1"/>
    <property type="molecule type" value="Genomic_DNA"/>
</dbReference>
<protein>
    <submittedName>
        <fullName evidence="2">Uncharacterized protein</fullName>
    </submittedName>
</protein>
<evidence type="ECO:0000313" key="3">
    <source>
        <dbReference type="Proteomes" id="UP000291084"/>
    </source>
</evidence>
<feature type="non-terminal residue" evidence="2">
    <location>
        <position position="1"/>
    </location>
</feature>
<evidence type="ECO:0000313" key="2">
    <source>
        <dbReference type="EMBL" id="BAT81672.1"/>
    </source>
</evidence>
<organism evidence="2 3">
    <name type="scientific">Vigna angularis var. angularis</name>
    <dbReference type="NCBI Taxonomy" id="157739"/>
    <lineage>
        <taxon>Eukaryota</taxon>
        <taxon>Viridiplantae</taxon>
        <taxon>Streptophyta</taxon>
        <taxon>Embryophyta</taxon>
        <taxon>Tracheophyta</taxon>
        <taxon>Spermatophyta</taxon>
        <taxon>Magnoliopsida</taxon>
        <taxon>eudicotyledons</taxon>
        <taxon>Gunneridae</taxon>
        <taxon>Pentapetalae</taxon>
        <taxon>rosids</taxon>
        <taxon>fabids</taxon>
        <taxon>Fabales</taxon>
        <taxon>Fabaceae</taxon>
        <taxon>Papilionoideae</taxon>
        <taxon>50 kb inversion clade</taxon>
        <taxon>NPAAA clade</taxon>
        <taxon>indigoferoid/millettioid clade</taxon>
        <taxon>Phaseoleae</taxon>
        <taxon>Vigna</taxon>
    </lineage>
</organism>
<reference evidence="2 3" key="1">
    <citation type="journal article" date="2015" name="Sci. Rep.">
        <title>The power of single molecule real-time sequencing technology in the de novo assembly of a eukaryotic genome.</title>
        <authorList>
            <person name="Sakai H."/>
            <person name="Naito K."/>
            <person name="Ogiso-Tanaka E."/>
            <person name="Takahashi Y."/>
            <person name="Iseki K."/>
            <person name="Muto C."/>
            <person name="Satou K."/>
            <person name="Teruya K."/>
            <person name="Shiroma A."/>
            <person name="Shimoji M."/>
            <person name="Hirano T."/>
            <person name="Itoh T."/>
            <person name="Kaga A."/>
            <person name="Tomooka N."/>
        </authorList>
    </citation>
    <scope>NUCLEOTIDE SEQUENCE [LARGE SCALE GENOMIC DNA]</scope>
    <source>
        <strain evidence="3">cv. Shumari</strain>
    </source>
</reference>
<sequence>SIRPSSLSPPRPPLLTPPPPPQPLTSISPPFVACPESLSSSFSPSTKRPIEPFLLGTQRQAIGSVHLTVNLSTALSHSNTFRSGWLKLAGPSTTKPSIQLHRIVRSELDP</sequence>
<gene>
    <name evidence="2" type="primary">Vigan.03G145700</name>
    <name evidence="2" type="ORF">VIGAN_03145700</name>
</gene>
<evidence type="ECO:0000256" key="1">
    <source>
        <dbReference type="SAM" id="MobiDB-lite"/>
    </source>
</evidence>
<feature type="compositionally biased region" description="Pro residues" evidence="1">
    <location>
        <begin position="7"/>
        <end position="23"/>
    </location>
</feature>
<name>A0A0S3RMB2_PHAAN</name>
<keyword evidence="3" id="KW-1185">Reference proteome</keyword>
<proteinExistence type="predicted"/>
<dbReference type="AlphaFoldDB" id="A0A0S3RMB2"/>
<accession>A0A0S3RMB2</accession>